<sequence length="536" mass="57292">MTFDLMHDPYPSRRTAVVARKGMVAASQPLAAQAGLRMLQQGGNAVDAAIAAAACLTVVEPTANGIGGDAFAIVWQEGRLHGLNASGRSPMALTPEAARERGARDGMPADGWLPVTVPGAPSAWAALSERFGRLPFATLLEPAAEYAREGYAVTPELGATWARAFRAWEAKAGDPLFAEWFRVFAPEGRAPRPGETWRSPGHARTLEAIAASKGEAFYRGELAEAIDRFARETGGLLRSADLAAHRPEWTDPISVRYRGYDVWEMPPNGQGLVALMALNVLDGIPLAHKDSLETVHAQVEALKLAFVDGLRHITDPAMMKASVEELLSPAYAAQRRQLIGEQALMPAPGRLPSGGTVYLAAADGEGNMVSFIQSNYRGFGSGLVVPGTGIALQNRGTSFSLDPGHANVAAPGKRPFHTIIPGFLTKDGAPVGPFGVMGGFMQPQGHLQVVSNLIDFGLHPQAALDAPRWQWLEGRKVAIETGFPEHLARQLERRGHQIQLVLDRKAFGCGQVIWRDPSGALIGGTEPRTDGCVAAW</sequence>
<dbReference type="PANTHER" id="PTHR43881:SF1">
    <property type="entry name" value="GAMMA-GLUTAMYLTRANSPEPTIDASE (AFU_ORTHOLOGUE AFUA_4G13580)"/>
    <property type="match status" value="1"/>
</dbReference>
<keyword evidence="2" id="KW-1185">Reference proteome</keyword>
<dbReference type="PANTHER" id="PTHR43881">
    <property type="entry name" value="GAMMA-GLUTAMYLTRANSPEPTIDASE (AFU_ORTHOLOGUE AFUA_4G13580)"/>
    <property type="match status" value="1"/>
</dbReference>
<accession>A0ABS3W9Q7</accession>
<dbReference type="InterPro" id="IPR052896">
    <property type="entry name" value="GGT-like_enzyme"/>
</dbReference>
<evidence type="ECO:0000313" key="2">
    <source>
        <dbReference type="Proteomes" id="UP000670947"/>
    </source>
</evidence>
<dbReference type="Gene3D" id="1.10.246.130">
    <property type="match status" value="1"/>
</dbReference>
<dbReference type="InterPro" id="IPR043137">
    <property type="entry name" value="GGT_ssub_C"/>
</dbReference>
<dbReference type="PRINTS" id="PR01210">
    <property type="entry name" value="GGTRANSPTASE"/>
</dbReference>
<dbReference type="InterPro" id="IPR029055">
    <property type="entry name" value="Ntn_hydrolases_N"/>
</dbReference>
<dbReference type="Gene3D" id="3.60.20.40">
    <property type="match status" value="1"/>
</dbReference>
<proteinExistence type="predicted"/>
<dbReference type="EMBL" id="JAGGDJ010000007">
    <property type="protein sequence ID" value="MBO7745041.1"/>
    <property type="molecule type" value="Genomic_DNA"/>
</dbReference>
<dbReference type="Pfam" id="PF01019">
    <property type="entry name" value="G_glu_transpept"/>
    <property type="match status" value="1"/>
</dbReference>
<gene>
    <name evidence="1" type="ORF">I8J29_12600</name>
</gene>
<dbReference type="InterPro" id="IPR043138">
    <property type="entry name" value="GGT_lsub"/>
</dbReference>
<reference evidence="1 2" key="1">
    <citation type="submission" date="2021-03" db="EMBL/GenBank/DDBJ databases">
        <title>Paenibacillus artemisicola MWE-103 whole genome sequence.</title>
        <authorList>
            <person name="Ham Y.J."/>
        </authorList>
    </citation>
    <scope>NUCLEOTIDE SEQUENCE [LARGE SCALE GENOMIC DNA]</scope>
    <source>
        <strain evidence="1 2">MWE-103</strain>
    </source>
</reference>
<name>A0ABS3W9Q7_9BACL</name>
<evidence type="ECO:0000313" key="1">
    <source>
        <dbReference type="EMBL" id="MBO7745041.1"/>
    </source>
</evidence>
<comment type="caution">
    <text evidence="1">The sequence shown here is derived from an EMBL/GenBank/DDBJ whole genome shotgun (WGS) entry which is preliminary data.</text>
</comment>
<dbReference type="RefSeq" id="WP_208847950.1">
    <property type="nucleotide sequence ID" value="NZ_JAGGDJ010000007.1"/>
</dbReference>
<dbReference type="SUPFAM" id="SSF56235">
    <property type="entry name" value="N-terminal nucleophile aminohydrolases (Ntn hydrolases)"/>
    <property type="match status" value="1"/>
</dbReference>
<dbReference type="Proteomes" id="UP000670947">
    <property type="component" value="Unassembled WGS sequence"/>
</dbReference>
<protein>
    <submittedName>
        <fullName evidence="1">Gamma-glutamyltransferase family protein</fullName>
    </submittedName>
</protein>
<organism evidence="1 2">
    <name type="scientific">Paenibacillus artemisiicola</name>
    <dbReference type="NCBI Taxonomy" id="1172618"/>
    <lineage>
        <taxon>Bacteria</taxon>
        <taxon>Bacillati</taxon>
        <taxon>Bacillota</taxon>
        <taxon>Bacilli</taxon>
        <taxon>Bacillales</taxon>
        <taxon>Paenibacillaceae</taxon>
        <taxon>Paenibacillus</taxon>
    </lineage>
</organism>